<protein>
    <submittedName>
        <fullName evidence="6">TetR/AcrR family transcriptional regulator</fullName>
    </submittedName>
</protein>
<proteinExistence type="predicted"/>
<feature type="DNA-binding region" description="H-T-H motif" evidence="4">
    <location>
        <begin position="35"/>
        <end position="54"/>
    </location>
</feature>
<evidence type="ECO:0000313" key="6">
    <source>
        <dbReference type="EMBL" id="TBO44545.1"/>
    </source>
</evidence>
<dbReference type="OrthoDB" id="277085at2"/>
<dbReference type="Proteomes" id="UP000291819">
    <property type="component" value="Unassembled WGS sequence"/>
</dbReference>
<dbReference type="InterPro" id="IPR011075">
    <property type="entry name" value="TetR_C"/>
</dbReference>
<dbReference type="Pfam" id="PF16859">
    <property type="entry name" value="TetR_C_11"/>
    <property type="match status" value="1"/>
</dbReference>
<feature type="domain" description="HTH tetR-type" evidence="5">
    <location>
        <begin position="12"/>
        <end position="72"/>
    </location>
</feature>
<keyword evidence="2 4" id="KW-0238">DNA-binding</keyword>
<organism evidence="6 7">
    <name type="scientific">Pedobacter kyonggii</name>
    <dbReference type="NCBI Taxonomy" id="1926871"/>
    <lineage>
        <taxon>Bacteria</taxon>
        <taxon>Pseudomonadati</taxon>
        <taxon>Bacteroidota</taxon>
        <taxon>Sphingobacteriia</taxon>
        <taxon>Sphingobacteriales</taxon>
        <taxon>Sphingobacteriaceae</taxon>
        <taxon>Pedobacter</taxon>
    </lineage>
</organism>
<evidence type="ECO:0000313" key="7">
    <source>
        <dbReference type="Proteomes" id="UP000291819"/>
    </source>
</evidence>
<reference evidence="6 7" key="1">
    <citation type="submission" date="2019-02" db="EMBL/GenBank/DDBJ databases">
        <title>Pedobacter kyonggii whole genome sequence analysis.</title>
        <authorList>
            <person name="Dahal R.H."/>
        </authorList>
    </citation>
    <scope>NUCLEOTIDE SEQUENCE [LARGE SCALE GENOMIC DNA]</scope>
    <source>
        <strain evidence="6 7">K-4-11-1</strain>
    </source>
</reference>
<dbReference type="GO" id="GO:0003677">
    <property type="term" value="F:DNA binding"/>
    <property type="evidence" value="ECO:0007669"/>
    <property type="project" value="UniProtKB-UniRule"/>
</dbReference>
<dbReference type="AlphaFoldDB" id="A0A4Q9HHD7"/>
<dbReference type="EMBL" id="SIXF01000002">
    <property type="protein sequence ID" value="TBO44545.1"/>
    <property type="molecule type" value="Genomic_DNA"/>
</dbReference>
<gene>
    <name evidence="6" type="ORF">EYS08_03620</name>
</gene>
<name>A0A4Q9HHD7_9SPHI</name>
<dbReference type="Gene3D" id="1.10.10.60">
    <property type="entry name" value="Homeodomain-like"/>
    <property type="match status" value="1"/>
</dbReference>
<evidence type="ECO:0000259" key="5">
    <source>
        <dbReference type="PROSITE" id="PS50977"/>
    </source>
</evidence>
<evidence type="ECO:0000256" key="2">
    <source>
        <dbReference type="ARBA" id="ARBA00023125"/>
    </source>
</evidence>
<dbReference type="InterPro" id="IPR009057">
    <property type="entry name" value="Homeodomain-like_sf"/>
</dbReference>
<sequence length="200" mass="23194">MDEQKSIRRRGDELMESLFDATFKLMNEVKHTNLTFGQIAEAAKTSRSVLYRRWPTTFDLLQDIYTYKAKKLFDGEFLDKLEDTGSLRGDLNQLLTICQSVYDEIGSEVIINYYYIRLQDKDNSREPQVHTKAVNKFVEAMKTILENAKSRGENIKVTSGVALMLPFDLIRIENLVRMQGIDSKRLETLVDEILLPVFKE</sequence>
<dbReference type="InterPro" id="IPR001647">
    <property type="entry name" value="HTH_TetR"/>
</dbReference>
<keyword evidence="3" id="KW-0804">Transcription</keyword>
<dbReference type="SUPFAM" id="SSF46689">
    <property type="entry name" value="Homeodomain-like"/>
    <property type="match status" value="1"/>
</dbReference>
<dbReference type="PROSITE" id="PS50977">
    <property type="entry name" value="HTH_TETR_2"/>
    <property type="match status" value="1"/>
</dbReference>
<evidence type="ECO:0000256" key="1">
    <source>
        <dbReference type="ARBA" id="ARBA00023015"/>
    </source>
</evidence>
<dbReference type="InterPro" id="IPR036271">
    <property type="entry name" value="Tet_transcr_reg_TetR-rel_C_sf"/>
</dbReference>
<comment type="caution">
    <text evidence="6">The sequence shown here is derived from an EMBL/GenBank/DDBJ whole genome shotgun (WGS) entry which is preliminary data.</text>
</comment>
<dbReference type="SUPFAM" id="SSF48498">
    <property type="entry name" value="Tetracyclin repressor-like, C-terminal domain"/>
    <property type="match status" value="1"/>
</dbReference>
<accession>A0A4Q9HHD7</accession>
<evidence type="ECO:0000256" key="4">
    <source>
        <dbReference type="PROSITE-ProRule" id="PRU00335"/>
    </source>
</evidence>
<dbReference type="Gene3D" id="1.10.357.10">
    <property type="entry name" value="Tetracycline Repressor, domain 2"/>
    <property type="match status" value="1"/>
</dbReference>
<evidence type="ECO:0000256" key="3">
    <source>
        <dbReference type="ARBA" id="ARBA00023163"/>
    </source>
</evidence>
<keyword evidence="7" id="KW-1185">Reference proteome</keyword>
<keyword evidence="1" id="KW-0805">Transcription regulation</keyword>